<accession>A0A835H1Q5</accession>
<comment type="caution">
    <text evidence="11">The sequence shown here is derived from an EMBL/GenBank/DDBJ whole genome shotgun (WGS) entry which is preliminary data.</text>
</comment>
<keyword evidence="4" id="KW-0812">Transmembrane</keyword>
<dbReference type="GO" id="GO:0006888">
    <property type="term" value="P:endoplasmic reticulum to Golgi vesicle-mediated transport"/>
    <property type="evidence" value="ECO:0007669"/>
    <property type="project" value="TreeGrafter"/>
</dbReference>
<dbReference type="PANTHER" id="PTHR23284:SF0">
    <property type="entry name" value="PROLACTIN REGULATORY ELEMENT-BINDING PROTEIN"/>
    <property type="match status" value="1"/>
</dbReference>
<keyword evidence="12" id="KW-1185">Reference proteome</keyword>
<keyword evidence="9" id="KW-1133">Transmembrane helix</keyword>
<dbReference type="InterPro" id="IPR045260">
    <property type="entry name" value="Sec12-like"/>
</dbReference>
<evidence type="ECO:0000256" key="6">
    <source>
        <dbReference type="ARBA" id="ARBA00022824"/>
    </source>
</evidence>
<dbReference type="AlphaFoldDB" id="A0A835H1Q5"/>
<sequence>MAKKKNGEYSTCSQKYGVPSYSAAWVPTNNIFDKQKPMENDEQDSELSSLWLVFCGGGGEGRSGIPNSLLLAQFDSNSLSPNLNGNPSILGEMVLSVHFLKVAGVKGFCKNSEVKLRQWFEWDVPEFSEKHQVDLKSSEKMLTQLEDVGQQVAMTFSTDGSALAVGGEVCSICFDWRYMLADC</sequence>
<keyword evidence="6" id="KW-0256">Endoplasmic reticulum</keyword>
<evidence type="ECO:0000256" key="3">
    <source>
        <dbReference type="ARBA" id="ARBA00022574"/>
    </source>
</evidence>
<dbReference type="GO" id="GO:0005085">
    <property type="term" value="F:guanyl-nucleotide exchange factor activity"/>
    <property type="evidence" value="ECO:0007669"/>
    <property type="project" value="InterPro"/>
</dbReference>
<evidence type="ECO:0000256" key="5">
    <source>
        <dbReference type="ARBA" id="ARBA00022737"/>
    </source>
</evidence>
<evidence type="ECO:0000256" key="1">
    <source>
        <dbReference type="ARBA" id="ARBA00004389"/>
    </source>
</evidence>
<keyword evidence="5" id="KW-0677">Repeat</keyword>
<gene>
    <name evidence="11" type="ORF">IFM89_035898</name>
</gene>
<evidence type="ECO:0000256" key="4">
    <source>
        <dbReference type="ARBA" id="ARBA00022692"/>
    </source>
</evidence>
<dbReference type="Proteomes" id="UP000631114">
    <property type="component" value="Unassembled WGS sequence"/>
</dbReference>
<evidence type="ECO:0000313" key="11">
    <source>
        <dbReference type="EMBL" id="KAF9590580.1"/>
    </source>
</evidence>
<proteinExistence type="predicted"/>
<evidence type="ECO:0000313" key="12">
    <source>
        <dbReference type="Proteomes" id="UP000631114"/>
    </source>
</evidence>
<keyword evidence="3" id="KW-0853">WD repeat</keyword>
<evidence type="ECO:0000256" key="10">
    <source>
        <dbReference type="ARBA" id="ARBA00023136"/>
    </source>
</evidence>
<keyword evidence="8" id="KW-0653">Protein transport</keyword>
<dbReference type="EMBL" id="JADFTS010000009">
    <property type="protein sequence ID" value="KAF9590580.1"/>
    <property type="molecule type" value="Genomic_DNA"/>
</dbReference>
<keyword evidence="10" id="KW-0472">Membrane</keyword>
<keyword evidence="7" id="KW-0931">ER-Golgi transport</keyword>
<dbReference type="GO" id="GO:0015031">
    <property type="term" value="P:protein transport"/>
    <property type="evidence" value="ECO:0007669"/>
    <property type="project" value="UniProtKB-KW"/>
</dbReference>
<dbReference type="InterPro" id="IPR015943">
    <property type="entry name" value="WD40/YVTN_repeat-like_dom_sf"/>
</dbReference>
<keyword evidence="2" id="KW-0813">Transport</keyword>
<dbReference type="OrthoDB" id="2013972at2759"/>
<evidence type="ECO:0000256" key="7">
    <source>
        <dbReference type="ARBA" id="ARBA00022892"/>
    </source>
</evidence>
<dbReference type="GO" id="GO:0005789">
    <property type="term" value="C:endoplasmic reticulum membrane"/>
    <property type="evidence" value="ECO:0007669"/>
    <property type="project" value="UniProtKB-SubCell"/>
</dbReference>
<dbReference type="PANTHER" id="PTHR23284">
    <property type="entry name" value="PROLACTIN REGULATORY ELEMENT BINDING PROTEIN"/>
    <property type="match status" value="1"/>
</dbReference>
<reference evidence="11 12" key="1">
    <citation type="submission" date="2020-10" db="EMBL/GenBank/DDBJ databases">
        <title>The Coptis chinensis genome and diversification of protoberbering-type alkaloids.</title>
        <authorList>
            <person name="Wang B."/>
            <person name="Shu S."/>
            <person name="Song C."/>
            <person name="Liu Y."/>
        </authorList>
    </citation>
    <scope>NUCLEOTIDE SEQUENCE [LARGE SCALE GENOMIC DNA]</scope>
    <source>
        <strain evidence="11">HL-2020</strain>
        <tissue evidence="11">Leaf</tissue>
    </source>
</reference>
<organism evidence="11 12">
    <name type="scientific">Coptis chinensis</name>
    <dbReference type="NCBI Taxonomy" id="261450"/>
    <lineage>
        <taxon>Eukaryota</taxon>
        <taxon>Viridiplantae</taxon>
        <taxon>Streptophyta</taxon>
        <taxon>Embryophyta</taxon>
        <taxon>Tracheophyta</taxon>
        <taxon>Spermatophyta</taxon>
        <taxon>Magnoliopsida</taxon>
        <taxon>Ranunculales</taxon>
        <taxon>Ranunculaceae</taxon>
        <taxon>Coptidoideae</taxon>
        <taxon>Coptis</taxon>
    </lineage>
</organism>
<comment type="subcellular location">
    <subcellularLocation>
        <location evidence="1">Endoplasmic reticulum membrane</location>
        <topology evidence="1">Single-pass membrane protein</topology>
    </subcellularLocation>
</comment>
<evidence type="ECO:0000256" key="8">
    <source>
        <dbReference type="ARBA" id="ARBA00022927"/>
    </source>
</evidence>
<name>A0A835H1Q5_9MAGN</name>
<dbReference type="GO" id="GO:0003400">
    <property type="term" value="P:regulation of COPII vesicle coating"/>
    <property type="evidence" value="ECO:0007669"/>
    <property type="project" value="TreeGrafter"/>
</dbReference>
<evidence type="ECO:0000256" key="9">
    <source>
        <dbReference type="ARBA" id="ARBA00022989"/>
    </source>
</evidence>
<evidence type="ECO:0000256" key="2">
    <source>
        <dbReference type="ARBA" id="ARBA00022448"/>
    </source>
</evidence>
<dbReference type="Gene3D" id="2.130.10.10">
    <property type="entry name" value="YVTN repeat-like/Quinoprotein amine dehydrogenase"/>
    <property type="match status" value="1"/>
</dbReference>
<protein>
    <submittedName>
        <fullName evidence="11">Uncharacterized protein</fullName>
    </submittedName>
</protein>